<organism evidence="5 6">
    <name type="scientific">Listeria aquatica</name>
    <dbReference type="NCBI Taxonomy" id="1494960"/>
    <lineage>
        <taxon>Bacteria</taxon>
        <taxon>Bacillati</taxon>
        <taxon>Bacillota</taxon>
        <taxon>Bacilli</taxon>
        <taxon>Bacillales</taxon>
        <taxon>Listeriaceae</taxon>
        <taxon>Listeria</taxon>
    </lineage>
</organism>
<keyword evidence="1" id="KW-0805">Transcription regulation</keyword>
<dbReference type="GO" id="GO:0000976">
    <property type="term" value="F:transcription cis-regulatory region binding"/>
    <property type="evidence" value="ECO:0007669"/>
    <property type="project" value="TreeGrafter"/>
</dbReference>
<dbReference type="Pfam" id="PF00356">
    <property type="entry name" value="LacI"/>
    <property type="match status" value="1"/>
</dbReference>
<protein>
    <submittedName>
        <fullName evidence="5">LacI family DNA-binding transcriptional regulator</fullName>
    </submittedName>
</protein>
<proteinExistence type="predicted"/>
<feature type="domain" description="HTH lacI-type" evidence="4">
    <location>
        <begin position="2"/>
        <end position="56"/>
    </location>
</feature>
<dbReference type="InterPro" id="IPR028082">
    <property type="entry name" value="Peripla_BP_I"/>
</dbReference>
<evidence type="ECO:0000313" key="6">
    <source>
        <dbReference type="Proteomes" id="UP000559885"/>
    </source>
</evidence>
<dbReference type="SUPFAM" id="SSF47413">
    <property type="entry name" value="lambda repressor-like DNA-binding domains"/>
    <property type="match status" value="1"/>
</dbReference>
<dbReference type="SMART" id="SM00354">
    <property type="entry name" value="HTH_LACI"/>
    <property type="match status" value="1"/>
</dbReference>
<evidence type="ECO:0000259" key="4">
    <source>
        <dbReference type="PROSITE" id="PS50932"/>
    </source>
</evidence>
<dbReference type="InterPro" id="IPR000843">
    <property type="entry name" value="HTH_LacI"/>
</dbReference>
<gene>
    <name evidence="5" type="ORF">HB912_08475</name>
</gene>
<dbReference type="PANTHER" id="PTHR30146:SF105">
    <property type="entry name" value="CATABOLITE CONTROL PROTEIN B"/>
    <property type="match status" value="1"/>
</dbReference>
<dbReference type="SUPFAM" id="SSF53822">
    <property type="entry name" value="Periplasmic binding protein-like I"/>
    <property type="match status" value="1"/>
</dbReference>
<dbReference type="InterPro" id="IPR001761">
    <property type="entry name" value="Peripla_BP/Lac1_sug-bd_dom"/>
</dbReference>
<keyword evidence="2 5" id="KW-0238">DNA-binding</keyword>
<dbReference type="Gene3D" id="1.10.260.40">
    <property type="entry name" value="lambda repressor-like DNA-binding domains"/>
    <property type="match status" value="1"/>
</dbReference>
<evidence type="ECO:0000256" key="1">
    <source>
        <dbReference type="ARBA" id="ARBA00023015"/>
    </source>
</evidence>
<dbReference type="Gene3D" id="3.40.50.2300">
    <property type="match status" value="2"/>
</dbReference>
<dbReference type="EMBL" id="JAARRM010000002">
    <property type="protein sequence ID" value="MBC1521681.1"/>
    <property type="molecule type" value="Genomic_DNA"/>
</dbReference>
<evidence type="ECO:0000256" key="2">
    <source>
        <dbReference type="ARBA" id="ARBA00023125"/>
    </source>
</evidence>
<dbReference type="Pfam" id="PF00532">
    <property type="entry name" value="Peripla_BP_1"/>
    <property type="match status" value="1"/>
</dbReference>
<evidence type="ECO:0000256" key="3">
    <source>
        <dbReference type="ARBA" id="ARBA00023163"/>
    </source>
</evidence>
<dbReference type="CDD" id="cd01392">
    <property type="entry name" value="HTH_LacI"/>
    <property type="match status" value="1"/>
</dbReference>
<evidence type="ECO:0000313" key="5">
    <source>
        <dbReference type="EMBL" id="MBC1521681.1"/>
    </source>
</evidence>
<dbReference type="RefSeq" id="WP_185373735.1">
    <property type="nucleotide sequence ID" value="NZ_JAARRM010000002.1"/>
</dbReference>
<name>A0A841ZSV7_9LIST</name>
<dbReference type="InterPro" id="IPR010982">
    <property type="entry name" value="Lambda_DNA-bd_dom_sf"/>
</dbReference>
<comment type="caution">
    <text evidence="5">The sequence shown here is derived from an EMBL/GenBank/DDBJ whole genome shotgun (WGS) entry which is preliminary data.</text>
</comment>
<sequence length="319" mass="35844">MTNIKEIAKRAGVSVTTVSRVLNQHPYVAADKRERVEAIIHELDYIPNRSAMNLARGKTNTVGVILPYTDHPWFDKITSGILEAAFRKKYSVMLLPTGYDPKRELKHLEMLKTKQVDGIIITSRANPFQALLEVAEPEQLVFCEETEQPELACAYINLFQAFQDGFRFIQNKGYQNVAFTTGRTDRISPSTQNKIAAFEEIFATKANRANMLNNCYNISDGEAAAEYFLEKAPVKPDAIYATGDEVAAGIFAYARKNGLRIPEDLAILGQENLPVSEVLEISTLDLHLKRLGTTAFSIFHSGKVQKQKIHHELIERKSL</sequence>
<reference evidence="5 6" key="1">
    <citation type="submission" date="2020-03" db="EMBL/GenBank/DDBJ databases">
        <title>Soil Listeria distribution.</title>
        <authorList>
            <person name="Liao J."/>
            <person name="Wiedmann M."/>
        </authorList>
    </citation>
    <scope>NUCLEOTIDE SEQUENCE [LARGE SCALE GENOMIC DNA]</scope>
    <source>
        <strain evidence="5 6">FSL L7-1507</strain>
    </source>
</reference>
<dbReference type="GO" id="GO:0003700">
    <property type="term" value="F:DNA-binding transcription factor activity"/>
    <property type="evidence" value="ECO:0007669"/>
    <property type="project" value="TreeGrafter"/>
</dbReference>
<dbReference type="CDD" id="cd06286">
    <property type="entry name" value="PBP1_CcpB-like"/>
    <property type="match status" value="1"/>
</dbReference>
<dbReference type="Proteomes" id="UP000559885">
    <property type="component" value="Unassembled WGS sequence"/>
</dbReference>
<keyword evidence="3" id="KW-0804">Transcription</keyword>
<dbReference type="PROSITE" id="PS00356">
    <property type="entry name" value="HTH_LACI_1"/>
    <property type="match status" value="1"/>
</dbReference>
<dbReference type="PANTHER" id="PTHR30146">
    <property type="entry name" value="LACI-RELATED TRANSCRIPTIONAL REPRESSOR"/>
    <property type="match status" value="1"/>
</dbReference>
<dbReference type="AlphaFoldDB" id="A0A841ZSV7"/>
<dbReference type="PROSITE" id="PS50932">
    <property type="entry name" value="HTH_LACI_2"/>
    <property type="match status" value="1"/>
</dbReference>
<dbReference type="PRINTS" id="PR00036">
    <property type="entry name" value="HTHLACI"/>
</dbReference>
<accession>A0A841ZSV7</accession>